<gene>
    <name evidence="2" type="ORF">HY618_00445</name>
</gene>
<evidence type="ECO:0000256" key="1">
    <source>
        <dbReference type="ARBA" id="ARBA00022801"/>
    </source>
</evidence>
<evidence type="ECO:0000313" key="2">
    <source>
        <dbReference type="EMBL" id="MBI4250902.1"/>
    </source>
</evidence>
<organism evidence="2 3">
    <name type="scientific">Tectimicrobiota bacterium</name>
    <dbReference type="NCBI Taxonomy" id="2528274"/>
    <lineage>
        <taxon>Bacteria</taxon>
        <taxon>Pseudomonadati</taxon>
        <taxon>Nitrospinota/Tectimicrobiota group</taxon>
        <taxon>Candidatus Tectimicrobiota</taxon>
    </lineage>
</organism>
<dbReference type="GO" id="GO:0052689">
    <property type="term" value="F:carboxylic ester hydrolase activity"/>
    <property type="evidence" value="ECO:0007669"/>
    <property type="project" value="UniProtKB-ARBA"/>
</dbReference>
<protein>
    <recommendedName>
        <fullName evidence="4">Alpha/beta hydrolase</fullName>
    </recommendedName>
</protein>
<proteinExistence type="predicted"/>
<evidence type="ECO:0008006" key="4">
    <source>
        <dbReference type="Google" id="ProtNLM"/>
    </source>
</evidence>
<comment type="caution">
    <text evidence="2">The sequence shown here is derived from an EMBL/GenBank/DDBJ whole genome shotgun (WGS) entry which is preliminary data.</text>
</comment>
<sequence length="386" mass="41579">MRRRWAQALAGAALLLILLGAVRHLYPPLRHPLDALLLAQALLAGEEKGLLARWTPSPVRRDENPGGLPLDFHLPGGSGKAPRGCVLLAHGMTDLGRRDPRLAAFARILARLGFAVAVPELPGMRGFRPDEADVARLAAAFAWLDGQRAPASSRCGLIGFSFSAGPVLLAAAKPGVRERVGYAAAAGAYFGLRGVLRHLTTGGRGEEPAFPGGPPVRAGKWLFLRYNAGLLGLQGYEAEVESIVRTKLREEGADVSSIAARLPGRARRVLALMENRDPARFDDLFRAQPPDLIRRVEAWSLKGAAGRGRFPLFLLHGRRDPFIPPSESLRLAEEARRAPGRPVRLLILDALGHVDPARARFSLRAVAEGVRLLGFLSEVLSSMEGG</sequence>
<accession>A0A932ZRT1</accession>
<evidence type="ECO:0000313" key="3">
    <source>
        <dbReference type="Proteomes" id="UP000752292"/>
    </source>
</evidence>
<dbReference type="PANTHER" id="PTHR22946:SF9">
    <property type="entry name" value="POLYKETIDE TRANSFERASE AF380"/>
    <property type="match status" value="1"/>
</dbReference>
<dbReference type="EMBL" id="JACQRX010000021">
    <property type="protein sequence ID" value="MBI4250902.1"/>
    <property type="molecule type" value="Genomic_DNA"/>
</dbReference>
<dbReference type="Gene3D" id="3.40.50.1820">
    <property type="entry name" value="alpha/beta hydrolase"/>
    <property type="match status" value="2"/>
</dbReference>
<name>A0A932ZRT1_UNCTE</name>
<dbReference type="Proteomes" id="UP000752292">
    <property type="component" value="Unassembled WGS sequence"/>
</dbReference>
<dbReference type="InterPro" id="IPR050261">
    <property type="entry name" value="FrsA_esterase"/>
</dbReference>
<dbReference type="AlphaFoldDB" id="A0A932ZRT1"/>
<dbReference type="InterPro" id="IPR029058">
    <property type="entry name" value="AB_hydrolase_fold"/>
</dbReference>
<dbReference type="SUPFAM" id="SSF53474">
    <property type="entry name" value="alpha/beta-Hydrolases"/>
    <property type="match status" value="1"/>
</dbReference>
<keyword evidence="1" id="KW-0378">Hydrolase</keyword>
<dbReference type="PANTHER" id="PTHR22946">
    <property type="entry name" value="DIENELACTONE HYDROLASE DOMAIN-CONTAINING PROTEIN-RELATED"/>
    <property type="match status" value="1"/>
</dbReference>
<reference evidence="2" key="1">
    <citation type="submission" date="2020-07" db="EMBL/GenBank/DDBJ databases">
        <title>Huge and variable diversity of episymbiotic CPR bacteria and DPANN archaea in groundwater ecosystems.</title>
        <authorList>
            <person name="He C.Y."/>
            <person name="Keren R."/>
            <person name="Whittaker M."/>
            <person name="Farag I.F."/>
            <person name="Doudna J."/>
            <person name="Cate J.H.D."/>
            <person name="Banfield J.F."/>
        </authorList>
    </citation>
    <scope>NUCLEOTIDE SEQUENCE</scope>
    <source>
        <strain evidence="2">NC_groundwater_1370_Ag_S-0.2um_69_93</strain>
    </source>
</reference>